<feature type="region of interest" description="Disordered" evidence="1">
    <location>
        <begin position="179"/>
        <end position="210"/>
    </location>
</feature>
<dbReference type="EMBL" id="DWZH01000087">
    <property type="protein sequence ID" value="HJB11044.1"/>
    <property type="molecule type" value="Genomic_DNA"/>
</dbReference>
<dbReference type="AlphaFoldDB" id="A0A9D2RP72"/>
<evidence type="ECO:0000256" key="1">
    <source>
        <dbReference type="SAM" id="MobiDB-lite"/>
    </source>
</evidence>
<accession>A0A9D2RP72</accession>
<protein>
    <submittedName>
        <fullName evidence="2">DUF177 domain-containing protein</fullName>
    </submittedName>
</protein>
<reference evidence="2" key="1">
    <citation type="journal article" date="2021" name="PeerJ">
        <title>Extensive microbial diversity within the chicken gut microbiome revealed by metagenomics and culture.</title>
        <authorList>
            <person name="Gilroy R."/>
            <person name="Ravi A."/>
            <person name="Getino M."/>
            <person name="Pursley I."/>
            <person name="Horton D.L."/>
            <person name="Alikhan N.F."/>
            <person name="Baker D."/>
            <person name="Gharbi K."/>
            <person name="Hall N."/>
            <person name="Watson M."/>
            <person name="Adriaenssens E.M."/>
            <person name="Foster-Nyarko E."/>
            <person name="Jarju S."/>
            <person name="Secka A."/>
            <person name="Antonio M."/>
            <person name="Oren A."/>
            <person name="Chaudhuri R.R."/>
            <person name="La Ragione R."/>
            <person name="Hildebrand F."/>
            <person name="Pallen M.J."/>
        </authorList>
    </citation>
    <scope>NUCLEOTIDE SEQUENCE</scope>
    <source>
        <strain evidence="2">ChiHjej13B12-24818</strain>
    </source>
</reference>
<comment type="caution">
    <text evidence="2">The sequence shown here is derived from an EMBL/GenBank/DDBJ whole genome shotgun (WGS) entry which is preliminary data.</text>
</comment>
<evidence type="ECO:0000313" key="3">
    <source>
        <dbReference type="Proteomes" id="UP000823823"/>
    </source>
</evidence>
<feature type="compositionally biased region" description="Acidic residues" evidence="1">
    <location>
        <begin position="181"/>
        <end position="195"/>
    </location>
</feature>
<organism evidence="2 3">
    <name type="scientific">Candidatus Brachybacterium merdavium</name>
    <dbReference type="NCBI Taxonomy" id="2838513"/>
    <lineage>
        <taxon>Bacteria</taxon>
        <taxon>Bacillati</taxon>
        <taxon>Actinomycetota</taxon>
        <taxon>Actinomycetes</taxon>
        <taxon>Micrococcales</taxon>
        <taxon>Dermabacteraceae</taxon>
        <taxon>Brachybacterium</taxon>
    </lineage>
</organism>
<name>A0A9D2RP72_9MICO</name>
<sequence length="210" mass="23062">MSTETSSNSPLETELRFDAVDLAGRIGSHRTVQHTITAPARDAGGQAMQVPEGETIDVEAELESVVEGIYVHGTVTTHLEGECSRCLDPVEQDIGVRIDELFMYPEKLTAEEKEDAVLFEDDQVDLGPLVRDTIGVEADERPLCRPDCPGLCSQCGFRMEDDPEHFHDVIDPRFAALQGLLEEDSDDVEQAEDSSEQPGSSDDAGEKEDR</sequence>
<proteinExistence type="predicted"/>
<dbReference type="Proteomes" id="UP000823823">
    <property type="component" value="Unassembled WGS sequence"/>
</dbReference>
<dbReference type="Pfam" id="PF02620">
    <property type="entry name" value="YceD"/>
    <property type="match status" value="1"/>
</dbReference>
<dbReference type="PANTHER" id="PTHR34374">
    <property type="entry name" value="LARGE RIBOSOMAL RNA SUBUNIT ACCUMULATION PROTEIN YCED HOMOLOG 1, CHLOROPLASTIC"/>
    <property type="match status" value="1"/>
</dbReference>
<gene>
    <name evidence="2" type="ORF">H9786_11040</name>
</gene>
<dbReference type="InterPro" id="IPR003772">
    <property type="entry name" value="YceD"/>
</dbReference>
<evidence type="ECO:0000313" key="2">
    <source>
        <dbReference type="EMBL" id="HJB11044.1"/>
    </source>
</evidence>
<reference evidence="2" key="2">
    <citation type="submission" date="2021-04" db="EMBL/GenBank/DDBJ databases">
        <authorList>
            <person name="Gilroy R."/>
        </authorList>
    </citation>
    <scope>NUCLEOTIDE SEQUENCE</scope>
    <source>
        <strain evidence="2">ChiHjej13B12-24818</strain>
    </source>
</reference>
<dbReference type="PANTHER" id="PTHR34374:SF1">
    <property type="entry name" value="LARGE RIBOSOMAL RNA SUBUNIT ACCUMULATION PROTEIN YCED HOMOLOG 1, CHLOROPLASTIC"/>
    <property type="match status" value="1"/>
</dbReference>